<dbReference type="InterPro" id="IPR050109">
    <property type="entry name" value="HTH-type_TetR-like_transc_reg"/>
</dbReference>
<dbReference type="SUPFAM" id="SSF48498">
    <property type="entry name" value="Tetracyclin repressor-like, C-terminal domain"/>
    <property type="match status" value="1"/>
</dbReference>
<dbReference type="AlphaFoldDB" id="A0A645B071"/>
<organism evidence="5">
    <name type="scientific">bioreactor metagenome</name>
    <dbReference type="NCBI Taxonomy" id="1076179"/>
    <lineage>
        <taxon>unclassified sequences</taxon>
        <taxon>metagenomes</taxon>
        <taxon>ecological metagenomes</taxon>
    </lineage>
</organism>
<dbReference type="PANTHER" id="PTHR30055:SF234">
    <property type="entry name" value="HTH-TYPE TRANSCRIPTIONAL REGULATOR BETI"/>
    <property type="match status" value="1"/>
</dbReference>
<sequence length="195" mass="20983">MSRTPRPGLDRDKVVKAAVELVNEKGIHELTISSLAAKLKIQPPSLYNHISGMQDLLDELALVNSHLLAQRLGEAALGKSGEELFIAAAQAFRDHVKSNSGLYMATLRSSALEAELHPALKAEDDRIVQIGVAIMHSIGLEGQDAIHGLRGFRSMVHGFASLEVAGGFGLPEDCDESFRRLVSGLLKGLLVEKAN</sequence>
<dbReference type="SUPFAM" id="SSF46689">
    <property type="entry name" value="Homeodomain-like"/>
    <property type="match status" value="1"/>
</dbReference>
<dbReference type="Pfam" id="PF00440">
    <property type="entry name" value="TetR_N"/>
    <property type="match status" value="1"/>
</dbReference>
<feature type="domain" description="HTH tetR-type" evidence="4">
    <location>
        <begin position="8"/>
        <end position="68"/>
    </location>
</feature>
<evidence type="ECO:0000256" key="3">
    <source>
        <dbReference type="ARBA" id="ARBA00023163"/>
    </source>
</evidence>
<protein>
    <recommendedName>
        <fullName evidence="4">HTH tetR-type domain-containing protein</fullName>
    </recommendedName>
</protein>
<evidence type="ECO:0000256" key="2">
    <source>
        <dbReference type="ARBA" id="ARBA00023125"/>
    </source>
</evidence>
<keyword evidence="1" id="KW-0805">Transcription regulation</keyword>
<name>A0A645B071_9ZZZZ</name>
<evidence type="ECO:0000256" key="1">
    <source>
        <dbReference type="ARBA" id="ARBA00023015"/>
    </source>
</evidence>
<dbReference type="InterPro" id="IPR036271">
    <property type="entry name" value="Tet_transcr_reg_TetR-rel_C_sf"/>
</dbReference>
<dbReference type="InterPro" id="IPR001647">
    <property type="entry name" value="HTH_TetR"/>
</dbReference>
<proteinExistence type="predicted"/>
<accession>A0A645B071</accession>
<dbReference type="InterPro" id="IPR009057">
    <property type="entry name" value="Homeodomain-like_sf"/>
</dbReference>
<evidence type="ECO:0000259" key="4">
    <source>
        <dbReference type="PROSITE" id="PS50977"/>
    </source>
</evidence>
<dbReference type="PROSITE" id="PS50977">
    <property type="entry name" value="HTH_TETR_2"/>
    <property type="match status" value="1"/>
</dbReference>
<dbReference type="GO" id="GO:0003700">
    <property type="term" value="F:DNA-binding transcription factor activity"/>
    <property type="evidence" value="ECO:0007669"/>
    <property type="project" value="TreeGrafter"/>
</dbReference>
<dbReference type="PRINTS" id="PR00455">
    <property type="entry name" value="HTHTETR"/>
</dbReference>
<dbReference type="PANTHER" id="PTHR30055">
    <property type="entry name" value="HTH-TYPE TRANSCRIPTIONAL REGULATOR RUTR"/>
    <property type="match status" value="1"/>
</dbReference>
<dbReference type="EMBL" id="VSSQ01016968">
    <property type="protein sequence ID" value="MPM58817.1"/>
    <property type="molecule type" value="Genomic_DNA"/>
</dbReference>
<reference evidence="5" key="1">
    <citation type="submission" date="2019-08" db="EMBL/GenBank/DDBJ databases">
        <authorList>
            <person name="Kucharzyk K."/>
            <person name="Murdoch R.W."/>
            <person name="Higgins S."/>
            <person name="Loffler F."/>
        </authorList>
    </citation>
    <scope>NUCLEOTIDE SEQUENCE</scope>
</reference>
<gene>
    <name evidence="5" type="ORF">SDC9_105650</name>
</gene>
<dbReference type="GO" id="GO:0000976">
    <property type="term" value="F:transcription cis-regulatory region binding"/>
    <property type="evidence" value="ECO:0007669"/>
    <property type="project" value="TreeGrafter"/>
</dbReference>
<comment type="caution">
    <text evidence="5">The sequence shown here is derived from an EMBL/GenBank/DDBJ whole genome shotgun (WGS) entry which is preliminary data.</text>
</comment>
<keyword evidence="3" id="KW-0804">Transcription</keyword>
<keyword evidence="2" id="KW-0238">DNA-binding</keyword>
<dbReference type="Gene3D" id="1.10.357.10">
    <property type="entry name" value="Tetracycline Repressor, domain 2"/>
    <property type="match status" value="1"/>
</dbReference>
<dbReference type="Gene3D" id="1.10.10.60">
    <property type="entry name" value="Homeodomain-like"/>
    <property type="match status" value="1"/>
</dbReference>
<evidence type="ECO:0000313" key="5">
    <source>
        <dbReference type="EMBL" id="MPM58817.1"/>
    </source>
</evidence>
<dbReference type="Pfam" id="PF13305">
    <property type="entry name" value="TetR_C_33"/>
    <property type="match status" value="1"/>
</dbReference>
<dbReference type="InterPro" id="IPR025996">
    <property type="entry name" value="MT1864/Rv1816-like_C"/>
</dbReference>